<feature type="transmembrane region" description="Helical" evidence="5">
    <location>
        <begin position="228"/>
        <end position="244"/>
    </location>
</feature>
<dbReference type="Gene3D" id="1.10.357.140">
    <property type="entry name" value="UbiA prenyltransferase"/>
    <property type="match status" value="1"/>
</dbReference>
<evidence type="ECO:0000256" key="4">
    <source>
        <dbReference type="ARBA" id="ARBA00023136"/>
    </source>
</evidence>
<evidence type="ECO:0000313" key="7">
    <source>
        <dbReference type="Proteomes" id="UP000199182"/>
    </source>
</evidence>
<feature type="transmembrane region" description="Helical" evidence="5">
    <location>
        <begin position="126"/>
        <end position="142"/>
    </location>
</feature>
<dbReference type="EMBL" id="FNID01000009">
    <property type="protein sequence ID" value="SDN00991.1"/>
    <property type="molecule type" value="Genomic_DNA"/>
</dbReference>
<keyword evidence="4 5" id="KW-0472">Membrane</keyword>
<sequence length="282" mass="31820">MRIKHYVKNGLIFLPLIFSGQFFYTNLLVKVMEGILCFSFLSSAIYIFNDIKDVDHDRCHPIKKARPIASGEVSVFSASLIACILLALSVIFNCLAFGAGWRSWFILILYLLLNVGYSLGLKNIPIVDVAILVLGFLLRVLYGSVITNIEISKWLYLTVISSSFYLALGKRRNELSRVSASGTTRKVLQLYNYGFLDKNMYICLALTITFYSLWSVDLLTIQKANSENLIWTVPLIILICMKYSLSVENNSDGDPVEVIWGDKILLSIVAVFCLVVFGIIYF</sequence>
<dbReference type="InterPro" id="IPR044878">
    <property type="entry name" value="UbiA_sf"/>
</dbReference>
<dbReference type="InterPro" id="IPR000537">
    <property type="entry name" value="UbiA_prenyltransferase"/>
</dbReference>
<dbReference type="Pfam" id="PF01040">
    <property type="entry name" value="UbiA"/>
    <property type="match status" value="1"/>
</dbReference>
<feature type="transmembrane region" description="Helical" evidence="5">
    <location>
        <begin position="75"/>
        <end position="97"/>
    </location>
</feature>
<proteinExistence type="predicted"/>
<feature type="transmembrane region" description="Helical" evidence="5">
    <location>
        <begin position="31"/>
        <end position="48"/>
    </location>
</feature>
<gene>
    <name evidence="6" type="ORF">SAMN05192585_10964</name>
</gene>
<evidence type="ECO:0000256" key="5">
    <source>
        <dbReference type="SAM" id="Phobius"/>
    </source>
</evidence>
<feature type="transmembrane region" description="Helical" evidence="5">
    <location>
        <begin position="199"/>
        <end position="216"/>
    </location>
</feature>
<keyword evidence="6" id="KW-0808">Transferase</keyword>
<dbReference type="GO" id="GO:0016020">
    <property type="term" value="C:membrane"/>
    <property type="evidence" value="ECO:0007669"/>
    <property type="project" value="UniProtKB-SubCell"/>
</dbReference>
<feature type="transmembrane region" description="Helical" evidence="5">
    <location>
        <begin position="264"/>
        <end position="281"/>
    </location>
</feature>
<name>A0A1G9XWY1_9FIRM</name>
<evidence type="ECO:0000256" key="1">
    <source>
        <dbReference type="ARBA" id="ARBA00004141"/>
    </source>
</evidence>
<keyword evidence="2 5" id="KW-0812">Transmembrane</keyword>
<evidence type="ECO:0000256" key="2">
    <source>
        <dbReference type="ARBA" id="ARBA00022692"/>
    </source>
</evidence>
<reference evidence="6 7" key="1">
    <citation type="submission" date="2016-10" db="EMBL/GenBank/DDBJ databases">
        <authorList>
            <person name="de Groot N.N."/>
        </authorList>
    </citation>
    <scope>NUCLEOTIDE SEQUENCE [LARGE SCALE GENOMIC DNA]</scope>
    <source>
        <strain evidence="6 7">CGMCC 1.5012</strain>
    </source>
</reference>
<dbReference type="GO" id="GO:0016765">
    <property type="term" value="F:transferase activity, transferring alkyl or aryl (other than methyl) groups"/>
    <property type="evidence" value="ECO:0007669"/>
    <property type="project" value="InterPro"/>
</dbReference>
<feature type="transmembrane region" description="Helical" evidence="5">
    <location>
        <begin position="104"/>
        <end position="120"/>
    </location>
</feature>
<protein>
    <submittedName>
        <fullName evidence="6">4-hydroxybenzoate polyprenyltransferase</fullName>
    </submittedName>
</protein>
<dbReference type="STRING" id="258515.SAMN05192585_10964"/>
<evidence type="ECO:0000256" key="3">
    <source>
        <dbReference type="ARBA" id="ARBA00022989"/>
    </source>
</evidence>
<organism evidence="6 7">
    <name type="scientific">Acetanaerobacterium elongatum</name>
    <dbReference type="NCBI Taxonomy" id="258515"/>
    <lineage>
        <taxon>Bacteria</taxon>
        <taxon>Bacillati</taxon>
        <taxon>Bacillota</taxon>
        <taxon>Clostridia</taxon>
        <taxon>Eubacteriales</taxon>
        <taxon>Oscillospiraceae</taxon>
        <taxon>Acetanaerobacterium</taxon>
    </lineage>
</organism>
<dbReference type="CDD" id="cd13963">
    <property type="entry name" value="PT_UbiA_2"/>
    <property type="match status" value="1"/>
</dbReference>
<evidence type="ECO:0000313" key="6">
    <source>
        <dbReference type="EMBL" id="SDN00991.1"/>
    </source>
</evidence>
<accession>A0A1G9XWY1</accession>
<keyword evidence="3 5" id="KW-1133">Transmembrane helix</keyword>
<dbReference type="Proteomes" id="UP000199182">
    <property type="component" value="Unassembled WGS sequence"/>
</dbReference>
<comment type="subcellular location">
    <subcellularLocation>
        <location evidence="1">Membrane</location>
        <topology evidence="1">Multi-pass membrane protein</topology>
    </subcellularLocation>
</comment>
<dbReference type="AlphaFoldDB" id="A0A1G9XWY1"/>
<keyword evidence="7" id="KW-1185">Reference proteome</keyword>